<dbReference type="EMBL" id="LAZR01055452">
    <property type="protein sequence ID" value="KKK76338.1"/>
    <property type="molecule type" value="Genomic_DNA"/>
</dbReference>
<sequence>MEIQIDESQLRDVQTMMTGIKDGYPKVLTRAVNKTLTGVRTD</sequence>
<gene>
    <name evidence="1" type="ORF">LCGC14_2864700</name>
</gene>
<protein>
    <submittedName>
        <fullName evidence="1">Uncharacterized protein</fullName>
    </submittedName>
</protein>
<dbReference type="AlphaFoldDB" id="A0A0F8Y4Y9"/>
<comment type="caution">
    <text evidence="1">The sequence shown here is derived from an EMBL/GenBank/DDBJ whole genome shotgun (WGS) entry which is preliminary data.</text>
</comment>
<organism evidence="1">
    <name type="scientific">marine sediment metagenome</name>
    <dbReference type="NCBI Taxonomy" id="412755"/>
    <lineage>
        <taxon>unclassified sequences</taxon>
        <taxon>metagenomes</taxon>
        <taxon>ecological metagenomes</taxon>
    </lineage>
</organism>
<proteinExistence type="predicted"/>
<name>A0A0F8Y4Y9_9ZZZZ</name>
<reference evidence="1" key="1">
    <citation type="journal article" date="2015" name="Nature">
        <title>Complex archaea that bridge the gap between prokaryotes and eukaryotes.</title>
        <authorList>
            <person name="Spang A."/>
            <person name="Saw J.H."/>
            <person name="Jorgensen S.L."/>
            <person name="Zaremba-Niedzwiedzka K."/>
            <person name="Martijn J."/>
            <person name="Lind A.E."/>
            <person name="van Eijk R."/>
            <person name="Schleper C."/>
            <person name="Guy L."/>
            <person name="Ettema T.J."/>
        </authorList>
    </citation>
    <scope>NUCLEOTIDE SEQUENCE</scope>
</reference>
<evidence type="ECO:0000313" key="1">
    <source>
        <dbReference type="EMBL" id="KKK76338.1"/>
    </source>
</evidence>
<accession>A0A0F8Y4Y9</accession>
<feature type="non-terminal residue" evidence="1">
    <location>
        <position position="42"/>
    </location>
</feature>